<dbReference type="PANTHER" id="PTHR38767:SF1">
    <property type="entry name" value="DNA POLYMERASE III SUBUNIT CHI"/>
    <property type="match status" value="1"/>
</dbReference>
<dbReference type="EMBL" id="PIQA01000003">
    <property type="protein sequence ID" value="RUO66674.1"/>
    <property type="molecule type" value="Genomic_DNA"/>
</dbReference>
<evidence type="ECO:0000313" key="1">
    <source>
        <dbReference type="EMBL" id="RUO66674.1"/>
    </source>
</evidence>
<organism evidence="1 2">
    <name type="scientific">Idiomarina piscisalsi</name>
    <dbReference type="NCBI Taxonomy" id="1096243"/>
    <lineage>
        <taxon>Bacteria</taxon>
        <taxon>Pseudomonadati</taxon>
        <taxon>Pseudomonadota</taxon>
        <taxon>Gammaproteobacteria</taxon>
        <taxon>Alteromonadales</taxon>
        <taxon>Idiomarinaceae</taxon>
        <taxon>Idiomarina</taxon>
    </lineage>
</organism>
<dbReference type="Gene3D" id="3.40.50.10110">
    <property type="entry name" value="DNA polymerase III subunit chi"/>
    <property type="match status" value="1"/>
</dbReference>
<sequence length="149" mass="16716">MPSATFFLMPEASEDEQNALICDKIAELYRKHKRLRVWAQNQAQAEALDELLWQRPADAFIPHNLVGEGASTGAPVEIGWPQTEPGSSRPGYALFNLANDVPVQAQQSQQLYDIVPVSSEGKAIARERYKHYRARGCQMHTVPLISEQK</sequence>
<dbReference type="AlphaFoldDB" id="A0A432YTM7"/>
<evidence type="ECO:0000313" key="2">
    <source>
        <dbReference type="Proteomes" id="UP000288361"/>
    </source>
</evidence>
<dbReference type="GO" id="GO:0032298">
    <property type="term" value="P:positive regulation of DNA-templated DNA replication initiation"/>
    <property type="evidence" value="ECO:0007669"/>
    <property type="project" value="TreeGrafter"/>
</dbReference>
<comment type="caution">
    <text evidence="1">The sequence shown here is derived from an EMBL/GenBank/DDBJ whole genome shotgun (WGS) entry which is preliminary data.</text>
</comment>
<dbReference type="GO" id="GO:0003677">
    <property type="term" value="F:DNA binding"/>
    <property type="evidence" value="ECO:0007669"/>
    <property type="project" value="InterPro"/>
</dbReference>
<dbReference type="SUPFAM" id="SSF102400">
    <property type="entry name" value="DNA polymerase III chi subunit"/>
    <property type="match status" value="1"/>
</dbReference>
<proteinExistence type="predicted"/>
<accession>A0A432YTM7</accession>
<gene>
    <name evidence="1" type="ORF">CWI73_05165</name>
</gene>
<name>A0A432YTM7_9GAMM</name>
<dbReference type="GO" id="GO:0006260">
    <property type="term" value="P:DNA replication"/>
    <property type="evidence" value="ECO:0007669"/>
    <property type="project" value="InterPro"/>
</dbReference>
<dbReference type="PANTHER" id="PTHR38767">
    <property type="entry name" value="DNA POLYMERASE III SUBUNIT CHI"/>
    <property type="match status" value="1"/>
</dbReference>
<dbReference type="Proteomes" id="UP000288361">
    <property type="component" value="Unassembled WGS sequence"/>
</dbReference>
<dbReference type="RefSeq" id="WP_126751833.1">
    <property type="nucleotide sequence ID" value="NZ_JBHUMT010000013.1"/>
</dbReference>
<dbReference type="GO" id="GO:0003887">
    <property type="term" value="F:DNA-directed DNA polymerase activity"/>
    <property type="evidence" value="ECO:0007669"/>
    <property type="project" value="InterPro"/>
</dbReference>
<dbReference type="InterPro" id="IPR007459">
    <property type="entry name" value="DNA_pol3_chi"/>
</dbReference>
<dbReference type="Pfam" id="PF04364">
    <property type="entry name" value="DNA_pol3_chi"/>
    <property type="match status" value="1"/>
</dbReference>
<reference evidence="1 2" key="1">
    <citation type="journal article" date="2011" name="Front. Microbiol.">
        <title>Genomic signatures of strain selection and enhancement in Bacillus atrophaeus var. globigii, a historical biowarfare simulant.</title>
        <authorList>
            <person name="Gibbons H.S."/>
            <person name="Broomall S.M."/>
            <person name="McNew L.A."/>
            <person name="Daligault H."/>
            <person name="Chapman C."/>
            <person name="Bruce D."/>
            <person name="Karavis M."/>
            <person name="Krepps M."/>
            <person name="McGregor P.A."/>
            <person name="Hong C."/>
            <person name="Park K.H."/>
            <person name="Akmal A."/>
            <person name="Feldman A."/>
            <person name="Lin J.S."/>
            <person name="Chang W.E."/>
            <person name="Higgs B.W."/>
            <person name="Demirev P."/>
            <person name="Lindquist J."/>
            <person name="Liem A."/>
            <person name="Fochler E."/>
            <person name="Read T.D."/>
            <person name="Tapia R."/>
            <person name="Johnson S."/>
            <person name="Bishop-Lilly K.A."/>
            <person name="Detter C."/>
            <person name="Han C."/>
            <person name="Sozhamannan S."/>
            <person name="Rosenzweig C.N."/>
            <person name="Skowronski E.W."/>
        </authorList>
    </citation>
    <scope>NUCLEOTIDE SEQUENCE [LARGE SCALE GENOMIC DNA]</scope>
    <source>
        <strain evidence="1 2">TPS4-2</strain>
    </source>
</reference>
<dbReference type="InterPro" id="IPR036768">
    <property type="entry name" value="PolIII_chi_sf"/>
</dbReference>
<protein>
    <submittedName>
        <fullName evidence="1">DNA polymerase III subunit chi</fullName>
    </submittedName>
</protein>